<dbReference type="OrthoDB" id="9772788at2"/>
<keyword evidence="4" id="KW-1185">Reference proteome</keyword>
<evidence type="ECO:0000256" key="2">
    <source>
        <dbReference type="ARBA" id="ARBA00023239"/>
    </source>
</evidence>
<gene>
    <name evidence="3" type="ORF">CG710_002800</name>
</gene>
<proteinExistence type="inferred from homology"/>
<dbReference type="Gene3D" id="3.10.129.10">
    <property type="entry name" value="Hotdog Thioesterase"/>
    <property type="match status" value="1"/>
</dbReference>
<name>A0A371JJH0_9FIRM</name>
<comment type="similarity">
    <text evidence="1">Belongs to the thioester dehydratase family. FabZ subfamily.</text>
</comment>
<dbReference type="GO" id="GO:0016829">
    <property type="term" value="F:lyase activity"/>
    <property type="evidence" value="ECO:0007669"/>
    <property type="project" value="UniProtKB-KW"/>
</dbReference>
<dbReference type="EMBL" id="NOKA02000002">
    <property type="protein sequence ID" value="RDY32881.1"/>
    <property type="molecule type" value="Genomic_DNA"/>
</dbReference>
<accession>A0A371JJH0</accession>
<dbReference type="PANTHER" id="PTHR30272">
    <property type="entry name" value="3-HYDROXYACYL-[ACYL-CARRIER-PROTEIN] DEHYDRATASE"/>
    <property type="match status" value="1"/>
</dbReference>
<keyword evidence="2" id="KW-0456">Lyase</keyword>
<dbReference type="PANTHER" id="PTHR30272:SF1">
    <property type="entry name" value="3-HYDROXYACYL-[ACYL-CARRIER-PROTEIN] DEHYDRATASE"/>
    <property type="match status" value="1"/>
</dbReference>
<protein>
    <submittedName>
        <fullName evidence="3">Beta-hydroxyacyl-ACP dehydratase</fullName>
    </submittedName>
</protein>
<dbReference type="SUPFAM" id="SSF54637">
    <property type="entry name" value="Thioesterase/thiol ester dehydrase-isomerase"/>
    <property type="match status" value="1"/>
</dbReference>
<evidence type="ECO:0000313" key="4">
    <source>
        <dbReference type="Proteomes" id="UP000216411"/>
    </source>
</evidence>
<dbReference type="Pfam" id="PF07977">
    <property type="entry name" value="FabA"/>
    <property type="match status" value="1"/>
</dbReference>
<evidence type="ECO:0000256" key="1">
    <source>
        <dbReference type="ARBA" id="ARBA00009174"/>
    </source>
</evidence>
<evidence type="ECO:0000313" key="3">
    <source>
        <dbReference type="EMBL" id="RDY32881.1"/>
    </source>
</evidence>
<comment type="caution">
    <text evidence="3">The sequence shown here is derived from an EMBL/GenBank/DDBJ whole genome shotgun (WGS) entry which is preliminary data.</text>
</comment>
<organism evidence="3 4">
    <name type="scientific">Lachnotalea glycerini</name>
    <dbReference type="NCBI Taxonomy" id="1763509"/>
    <lineage>
        <taxon>Bacteria</taxon>
        <taxon>Bacillati</taxon>
        <taxon>Bacillota</taxon>
        <taxon>Clostridia</taxon>
        <taxon>Lachnospirales</taxon>
        <taxon>Lachnospiraceae</taxon>
        <taxon>Lachnotalea</taxon>
    </lineage>
</organism>
<dbReference type="CDD" id="cd01288">
    <property type="entry name" value="FabZ"/>
    <property type="match status" value="1"/>
</dbReference>
<dbReference type="InterPro" id="IPR013114">
    <property type="entry name" value="FabA_FabZ"/>
</dbReference>
<dbReference type="AlphaFoldDB" id="A0A371JJH0"/>
<dbReference type="RefSeq" id="WP_094376747.1">
    <property type="nucleotide sequence ID" value="NZ_NOKA02000002.1"/>
</dbReference>
<reference evidence="3 4" key="1">
    <citation type="journal article" date="2017" name="Genome Announc.">
        <title>Draft Genome Sequence of a Sporulating and Motile Strain of Lachnotalea glycerini Isolated from Water in Quebec City, Canada.</title>
        <authorList>
            <person name="Maheux A.F."/>
            <person name="Boudreau D.K."/>
            <person name="Berube E."/>
            <person name="Boissinot M."/>
            <person name="Raymond F."/>
            <person name="Brodeur S."/>
            <person name="Corbeil J."/>
            <person name="Isabel S."/>
            <person name="Omar R.F."/>
            <person name="Bergeron M.G."/>
        </authorList>
    </citation>
    <scope>NUCLEOTIDE SEQUENCE [LARGE SCALE GENOMIC DNA]</scope>
    <source>
        <strain evidence="3 4">CCRI-19302</strain>
    </source>
</reference>
<dbReference type="Proteomes" id="UP000216411">
    <property type="component" value="Unassembled WGS sequence"/>
</dbReference>
<sequence length="156" mass="17860">MKNKLTFEQIRKILPQRPPFLLLDKVIDYEVHKSLVGYKNITGTEEFSNVHFGECAIYPGVFLIEIAAQASALLFLLSNEEVDIKEKKNKFGLLGNVSQFQFLNIVTPGDCLEVHVFMVREINQMAITKVEITCEERLVAKGQLSFGVKEYEEIYQ</sequence>
<dbReference type="InterPro" id="IPR029069">
    <property type="entry name" value="HotDog_dom_sf"/>
</dbReference>